<name>A0AAW2M137_9LAMI</name>
<organism evidence="1">
    <name type="scientific">Sesamum calycinum</name>
    <dbReference type="NCBI Taxonomy" id="2727403"/>
    <lineage>
        <taxon>Eukaryota</taxon>
        <taxon>Viridiplantae</taxon>
        <taxon>Streptophyta</taxon>
        <taxon>Embryophyta</taxon>
        <taxon>Tracheophyta</taxon>
        <taxon>Spermatophyta</taxon>
        <taxon>Magnoliopsida</taxon>
        <taxon>eudicotyledons</taxon>
        <taxon>Gunneridae</taxon>
        <taxon>Pentapetalae</taxon>
        <taxon>asterids</taxon>
        <taxon>lamiids</taxon>
        <taxon>Lamiales</taxon>
        <taxon>Pedaliaceae</taxon>
        <taxon>Sesamum</taxon>
    </lineage>
</organism>
<protein>
    <submittedName>
        <fullName evidence="1">Uncharacterized protein</fullName>
    </submittedName>
</protein>
<gene>
    <name evidence="1" type="ORF">Scaly_2441300</name>
</gene>
<accession>A0AAW2M137</accession>
<sequence>MIHVLDVQSLEEIVASVDENPIEDESEDDTMPLQQITQREAFIAATTFCNFLLQYENATPEILDTAVLHRNIVRVVLTKRGFDEWEIYYIDNPVVGPSTYNQQDDKPEADNFLNNKQMDSEPDVVEVEGQIDNNPKIDDDVNIPIMMDVFEVRATSIDISTGDWGNFYDSNTEELAFGMVFKRPLYPSSLPFSKKEKHSNRYLRKAVKSVNYKLTISESSSSSTKGVGVTMRRMSKKLKKSSQMSHLTEYVEKNLCLPSYARESDANKSPSSSSRSMSSYSFTTNVAPVVVTNATTIEEQLASLTRVIEGLTKHV</sequence>
<reference evidence="1" key="2">
    <citation type="journal article" date="2024" name="Plant">
        <title>Genomic evolution and insights into agronomic trait innovations of Sesamum species.</title>
        <authorList>
            <person name="Miao H."/>
            <person name="Wang L."/>
            <person name="Qu L."/>
            <person name="Liu H."/>
            <person name="Sun Y."/>
            <person name="Le M."/>
            <person name="Wang Q."/>
            <person name="Wei S."/>
            <person name="Zheng Y."/>
            <person name="Lin W."/>
            <person name="Duan Y."/>
            <person name="Cao H."/>
            <person name="Xiong S."/>
            <person name="Wang X."/>
            <person name="Wei L."/>
            <person name="Li C."/>
            <person name="Ma Q."/>
            <person name="Ju M."/>
            <person name="Zhao R."/>
            <person name="Li G."/>
            <person name="Mu C."/>
            <person name="Tian Q."/>
            <person name="Mei H."/>
            <person name="Zhang T."/>
            <person name="Gao T."/>
            <person name="Zhang H."/>
        </authorList>
    </citation>
    <scope>NUCLEOTIDE SEQUENCE</scope>
    <source>
        <strain evidence="1">KEN8</strain>
    </source>
</reference>
<evidence type="ECO:0000313" key="1">
    <source>
        <dbReference type="EMBL" id="KAL0324742.1"/>
    </source>
</evidence>
<reference evidence="1" key="1">
    <citation type="submission" date="2020-06" db="EMBL/GenBank/DDBJ databases">
        <authorList>
            <person name="Li T."/>
            <person name="Hu X."/>
            <person name="Zhang T."/>
            <person name="Song X."/>
            <person name="Zhang H."/>
            <person name="Dai N."/>
            <person name="Sheng W."/>
            <person name="Hou X."/>
            <person name="Wei L."/>
        </authorList>
    </citation>
    <scope>NUCLEOTIDE SEQUENCE</scope>
    <source>
        <strain evidence="1">KEN8</strain>
        <tissue evidence="1">Leaf</tissue>
    </source>
</reference>
<dbReference type="AlphaFoldDB" id="A0AAW2M137"/>
<comment type="caution">
    <text evidence="1">The sequence shown here is derived from an EMBL/GenBank/DDBJ whole genome shotgun (WGS) entry which is preliminary data.</text>
</comment>
<dbReference type="EMBL" id="JACGWM010000015">
    <property type="protein sequence ID" value="KAL0324742.1"/>
    <property type="molecule type" value="Genomic_DNA"/>
</dbReference>
<proteinExistence type="predicted"/>